<comment type="catalytic activity">
    <reaction evidence="4">
        <text>uridine(13) in tRNA = pseudouridine(13) in tRNA</text>
        <dbReference type="Rhea" id="RHEA:42540"/>
        <dbReference type="Rhea" id="RHEA-COMP:10105"/>
        <dbReference type="Rhea" id="RHEA-COMP:10106"/>
        <dbReference type="ChEBI" id="CHEBI:65314"/>
        <dbReference type="ChEBI" id="CHEBI:65315"/>
        <dbReference type="EC" id="5.4.99.27"/>
    </reaction>
</comment>
<dbReference type="HAMAP" id="MF_01082">
    <property type="entry name" value="TruD"/>
    <property type="match status" value="1"/>
</dbReference>
<keyword evidence="2 4" id="KW-0819">tRNA processing</keyword>
<reference evidence="6 7" key="1">
    <citation type="submission" date="2019-11" db="EMBL/GenBank/DDBJ databases">
        <authorList>
            <person name="Zhang X.Y."/>
        </authorList>
    </citation>
    <scope>NUCLEOTIDE SEQUENCE [LARGE SCALE GENOMIC DNA]</scope>
    <source>
        <strain evidence="6 7">C176</strain>
    </source>
</reference>
<dbReference type="RefSeq" id="WP_153718302.1">
    <property type="nucleotide sequence ID" value="NZ_WJPP01000001.1"/>
</dbReference>
<dbReference type="SUPFAM" id="SSF55120">
    <property type="entry name" value="Pseudouridine synthase"/>
    <property type="match status" value="1"/>
</dbReference>
<dbReference type="PANTHER" id="PTHR47811">
    <property type="entry name" value="TRNA PSEUDOURIDINE SYNTHASE D"/>
    <property type="match status" value="1"/>
</dbReference>
<evidence type="ECO:0000256" key="4">
    <source>
        <dbReference type="HAMAP-Rule" id="MF_01082"/>
    </source>
</evidence>
<dbReference type="GO" id="GO:0005829">
    <property type="term" value="C:cytosol"/>
    <property type="evidence" value="ECO:0007669"/>
    <property type="project" value="TreeGrafter"/>
</dbReference>
<dbReference type="PANTHER" id="PTHR47811:SF1">
    <property type="entry name" value="TRNA PSEUDOURIDINE SYNTHASE D"/>
    <property type="match status" value="1"/>
</dbReference>
<dbReference type="Gene3D" id="3.30.2340.10">
    <property type="entry name" value="TruD, insertion domain"/>
    <property type="match status" value="1"/>
</dbReference>
<dbReference type="GO" id="GO:0160150">
    <property type="term" value="F:tRNA pseudouridine(13) synthase activity"/>
    <property type="evidence" value="ECO:0007669"/>
    <property type="project" value="UniProtKB-EC"/>
</dbReference>
<comment type="caution">
    <text evidence="6">The sequence shown here is derived from an EMBL/GenBank/DDBJ whole genome shotgun (WGS) entry which is preliminary data.</text>
</comment>
<dbReference type="InterPro" id="IPR043165">
    <property type="entry name" value="TruD_insert_sf"/>
</dbReference>
<dbReference type="PROSITE" id="PS50984">
    <property type="entry name" value="TRUD"/>
    <property type="match status" value="1"/>
</dbReference>
<dbReference type="InterPro" id="IPR011760">
    <property type="entry name" value="PsdUridine_synth_TruD_insert"/>
</dbReference>
<dbReference type="GO" id="GO:0031119">
    <property type="term" value="P:tRNA pseudouridine synthesis"/>
    <property type="evidence" value="ECO:0007669"/>
    <property type="project" value="UniProtKB-UniRule"/>
</dbReference>
<keyword evidence="3 4" id="KW-0413">Isomerase</keyword>
<dbReference type="Gene3D" id="3.30.2350.20">
    <property type="entry name" value="TruD, catalytic domain"/>
    <property type="match status" value="1"/>
</dbReference>
<evidence type="ECO:0000256" key="3">
    <source>
        <dbReference type="ARBA" id="ARBA00023235"/>
    </source>
</evidence>
<accession>A0A6N7QNH7</accession>
<sequence length="343" mass="37929">MTEKAWGGPLGTGVVARKPEDFVVNERLGFMADNDGPHLLVQIEKRGLTTLEALRTLSQVWGVSPRECGYAGRKDRWAVTTQWLTLPWPVNQPLPEAPADIADGLRVLHVARHRRKLKVGTLMGNHFRLRLREINVSAVAFNQRLATIAVYGVPNYFGPQRFGRNGRNLKDAIDWLAADPKSVPPASRGMLISALRSECFNRVLSARVKDGTWASALPNDLLGLDGRESLFSASKETTERLARRVAAHQIHPSGPLPGRNSEKLGVTQALADYEAMLLEPVADWVAGLAARRVDAARRPLRVSVGALGWYCSEPDTWVIDFYLRRGSYATSVLAELIDWSAPQ</sequence>
<protein>
    <recommendedName>
        <fullName evidence="4">tRNA pseudouridine synthase D</fullName>
        <ecNumber evidence="4">5.4.99.27</ecNumber>
    </recommendedName>
    <alternativeName>
        <fullName evidence="4">tRNA pseudouridine(13) synthase</fullName>
    </alternativeName>
    <alternativeName>
        <fullName evidence="4">tRNA pseudouridylate synthase D</fullName>
    </alternativeName>
    <alternativeName>
        <fullName evidence="4">tRNA-uridine isomerase D</fullName>
    </alternativeName>
</protein>
<dbReference type="InterPro" id="IPR042214">
    <property type="entry name" value="TruD_catalytic"/>
</dbReference>
<dbReference type="EC" id="5.4.99.27" evidence="4"/>
<feature type="domain" description="TRUD" evidence="5">
    <location>
        <begin position="152"/>
        <end position="302"/>
    </location>
</feature>
<name>A0A6N7QNH7_9GAMM</name>
<evidence type="ECO:0000259" key="5">
    <source>
        <dbReference type="PROSITE" id="PS50984"/>
    </source>
</evidence>
<keyword evidence="7" id="KW-1185">Reference proteome</keyword>
<evidence type="ECO:0000313" key="6">
    <source>
        <dbReference type="EMBL" id="MRH77230.1"/>
    </source>
</evidence>
<dbReference type="Pfam" id="PF01142">
    <property type="entry name" value="TruD"/>
    <property type="match status" value="2"/>
</dbReference>
<gene>
    <name evidence="4 6" type="primary">truD</name>
    <name evidence="6" type="ORF">GH984_00690</name>
</gene>
<proteinExistence type="inferred from homology"/>
<dbReference type="InterPro" id="IPR001656">
    <property type="entry name" value="PsdUridine_synth_TruD"/>
</dbReference>
<dbReference type="Proteomes" id="UP000433788">
    <property type="component" value="Unassembled WGS sequence"/>
</dbReference>
<dbReference type="PROSITE" id="PS01268">
    <property type="entry name" value="UPF0024"/>
    <property type="match status" value="1"/>
</dbReference>
<evidence type="ECO:0000313" key="7">
    <source>
        <dbReference type="Proteomes" id="UP000433788"/>
    </source>
</evidence>
<dbReference type="EMBL" id="WJPP01000001">
    <property type="protein sequence ID" value="MRH77230.1"/>
    <property type="molecule type" value="Genomic_DNA"/>
</dbReference>
<dbReference type="GO" id="GO:0003723">
    <property type="term" value="F:RNA binding"/>
    <property type="evidence" value="ECO:0007669"/>
    <property type="project" value="InterPro"/>
</dbReference>
<comment type="function">
    <text evidence="4">Responsible for synthesis of pseudouridine from uracil-13 in transfer RNAs.</text>
</comment>
<dbReference type="InterPro" id="IPR050170">
    <property type="entry name" value="TruD_pseudoU_synthase"/>
</dbReference>
<feature type="active site" description="Nucleophile" evidence="4">
    <location>
        <position position="75"/>
    </location>
</feature>
<comment type="similarity">
    <text evidence="1 4">Belongs to the pseudouridine synthase TruD family.</text>
</comment>
<organism evidence="6 7">
    <name type="scientific">Spiribacter salilacus</name>
    <dbReference type="NCBI Taxonomy" id="2664894"/>
    <lineage>
        <taxon>Bacteria</taxon>
        <taxon>Pseudomonadati</taxon>
        <taxon>Pseudomonadota</taxon>
        <taxon>Gammaproteobacteria</taxon>
        <taxon>Chromatiales</taxon>
        <taxon>Ectothiorhodospiraceae</taxon>
        <taxon>Spiribacter</taxon>
    </lineage>
</organism>
<dbReference type="InterPro" id="IPR020103">
    <property type="entry name" value="PsdUridine_synth_cat_dom_sf"/>
</dbReference>
<dbReference type="AlphaFoldDB" id="A0A6N7QNH7"/>
<dbReference type="InterPro" id="IPR020119">
    <property type="entry name" value="PsdUridine_synth_TruD_CS"/>
</dbReference>
<evidence type="ECO:0000256" key="1">
    <source>
        <dbReference type="ARBA" id="ARBA00007953"/>
    </source>
</evidence>
<evidence type="ECO:0000256" key="2">
    <source>
        <dbReference type="ARBA" id="ARBA00022694"/>
    </source>
</evidence>